<proteinExistence type="predicted"/>
<feature type="domain" description="Major facilitator superfamily (MFS) profile" evidence="8">
    <location>
        <begin position="12"/>
        <end position="409"/>
    </location>
</feature>
<evidence type="ECO:0000313" key="10">
    <source>
        <dbReference type="Proteomes" id="UP000256838"/>
    </source>
</evidence>
<keyword evidence="3" id="KW-1003">Cell membrane</keyword>
<dbReference type="PRINTS" id="PR01035">
    <property type="entry name" value="TCRTETA"/>
</dbReference>
<feature type="transmembrane region" description="Helical" evidence="7">
    <location>
        <begin position="355"/>
        <end position="377"/>
    </location>
</feature>
<dbReference type="EMBL" id="QRGA01000001">
    <property type="protein sequence ID" value="RDV00981.1"/>
    <property type="molecule type" value="Genomic_DNA"/>
</dbReference>
<dbReference type="GO" id="GO:0005886">
    <property type="term" value="C:plasma membrane"/>
    <property type="evidence" value="ECO:0007669"/>
    <property type="project" value="UniProtKB-SubCell"/>
</dbReference>
<evidence type="ECO:0000256" key="1">
    <source>
        <dbReference type="ARBA" id="ARBA00004651"/>
    </source>
</evidence>
<dbReference type="AlphaFoldDB" id="A0A3D8K6Z7"/>
<comment type="caution">
    <text evidence="9">The sequence shown here is derived from an EMBL/GenBank/DDBJ whole genome shotgun (WGS) entry which is preliminary data.</text>
</comment>
<feature type="transmembrane region" description="Helical" evidence="7">
    <location>
        <begin position="383"/>
        <end position="402"/>
    </location>
</feature>
<evidence type="ECO:0000259" key="8">
    <source>
        <dbReference type="PROSITE" id="PS50850"/>
    </source>
</evidence>
<keyword evidence="6 7" id="KW-0472">Membrane</keyword>
<evidence type="ECO:0000256" key="4">
    <source>
        <dbReference type="ARBA" id="ARBA00022692"/>
    </source>
</evidence>
<name>A0A3D8K6Z7_9BURK</name>
<dbReference type="PROSITE" id="PS50850">
    <property type="entry name" value="MFS"/>
    <property type="match status" value="1"/>
</dbReference>
<reference evidence="9 10" key="1">
    <citation type="submission" date="2018-08" db="EMBL/GenBank/DDBJ databases">
        <title>Paraburkholderia sp. DHOM06 isolated from forest soil.</title>
        <authorList>
            <person name="Gao Z.-H."/>
            <person name="Qiu L.-H."/>
        </authorList>
    </citation>
    <scope>NUCLEOTIDE SEQUENCE [LARGE SCALE GENOMIC DNA]</scope>
    <source>
        <strain evidence="9 10">DHOM06</strain>
    </source>
</reference>
<comment type="subcellular location">
    <subcellularLocation>
        <location evidence="1">Cell membrane</location>
        <topology evidence="1">Multi-pass membrane protein</topology>
    </subcellularLocation>
</comment>
<feature type="transmembrane region" description="Helical" evidence="7">
    <location>
        <begin position="321"/>
        <end position="343"/>
    </location>
</feature>
<sequence>MDADSSSYWQRNLAICLLGSFATVFAMTVVLPFLPIYVEQLGVKGHAAIVQWSGIAYGANFLAAGLIAPLWGHLGDRFGRKPMLIRASLGMALTIPLMGFASNIWQFVGLRFLAGIAGGYASGATILIAVQTPKHRVGWALGLLASGVMAGNLLGPLAGGSLPSLIGIRATFWAAGAMIFIAFVATALFVREVTVKAEVASEARSGGWSQVPHKGVVMAMLATGLLLMIANMSIEPIITVYVATLVKGPLVLHAGGARNSGHVTFVAGLVMAATALGSIASASQLGKVADRAGHSKVIILALMAAGVLLVPQAFVTSAWQLIVLRFLMGLALGGLLPCIAAVIRHNVPDHFVGAALGYSLSSQFAGQVTGPLIGGFVGGQIGLKAVFFGTSLLLLIGAAFNWKAVGFSARDQASLLST</sequence>
<dbReference type="InterPro" id="IPR020846">
    <property type="entry name" value="MFS_dom"/>
</dbReference>
<dbReference type="Pfam" id="PF07690">
    <property type="entry name" value="MFS_1"/>
    <property type="match status" value="2"/>
</dbReference>
<dbReference type="InterPro" id="IPR011701">
    <property type="entry name" value="MFS"/>
</dbReference>
<evidence type="ECO:0000256" key="2">
    <source>
        <dbReference type="ARBA" id="ARBA00022448"/>
    </source>
</evidence>
<accession>A0A3D8K6Z7</accession>
<dbReference type="OrthoDB" id="65739at2"/>
<feature type="transmembrane region" description="Helical" evidence="7">
    <location>
        <begin position="83"/>
        <end position="105"/>
    </location>
</feature>
<protein>
    <submittedName>
        <fullName evidence="9">MFS transporter</fullName>
    </submittedName>
</protein>
<keyword evidence="10" id="KW-1185">Reference proteome</keyword>
<dbReference type="InterPro" id="IPR036259">
    <property type="entry name" value="MFS_trans_sf"/>
</dbReference>
<feature type="transmembrane region" description="Helical" evidence="7">
    <location>
        <begin position="170"/>
        <end position="194"/>
    </location>
</feature>
<feature type="transmembrane region" description="Helical" evidence="7">
    <location>
        <begin position="49"/>
        <end position="71"/>
    </location>
</feature>
<keyword evidence="2" id="KW-0813">Transport</keyword>
<dbReference type="SUPFAM" id="SSF103473">
    <property type="entry name" value="MFS general substrate transporter"/>
    <property type="match status" value="1"/>
</dbReference>
<gene>
    <name evidence="9" type="ORF">DWV00_02675</name>
</gene>
<evidence type="ECO:0000256" key="6">
    <source>
        <dbReference type="ARBA" id="ARBA00023136"/>
    </source>
</evidence>
<organism evidence="9 10">
    <name type="scientific">Trinickia dinghuensis</name>
    <dbReference type="NCBI Taxonomy" id="2291023"/>
    <lineage>
        <taxon>Bacteria</taxon>
        <taxon>Pseudomonadati</taxon>
        <taxon>Pseudomonadota</taxon>
        <taxon>Betaproteobacteria</taxon>
        <taxon>Burkholderiales</taxon>
        <taxon>Burkholderiaceae</taxon>
        <taxon>Trinickia</taxon>
    </lineage>
</organism>
<dbReference type="InterPro" id="IPR001958">
    <property type="entry name" value="Tet-R_TetA/multi-R_MdtG-like"/>
</dbReference>
<dbReference type="RefSeq" id="WP_115532243.1">
    <property type="nucleotide sequence ID" value="NZ_QRGA01000001.1"/>
</dbReference>
<keyword evidence="4 7" id="KW-0812">Transmembrane</keyword>
<dbReference type="Gene3D" id="1.20.1250.20">
    <property type="entry name" value="MFS general substrate transporter like domains"/>
    <property type="match status" value="1"/>
</dbReference>
<dbReference type="Proteomes" id="UP000256838">
    <property type="component" value="Unassembled WGS sequence"/>
</dbReference>
<evidence type="ECO:0000256" key="7">
    <source>
        <dbReference type="SAM" id="Phobius"/>
    </source>
</evidence>
<feature type="transmembrane region" description="Helical" evidence="7">
    <location>
        <begin position="12"/>
        <end position="37"/>
    </location>
</feature>
<keyword evidence="5 7" id="KW-1133">Transmembrane helix</keyword>
<feature type="transmembrane region" description="Helical" evidence="7">
    <location>
        <begin position="137"/>
        <end position="158"/>
    </location>
</feature>
<feature type="transmembrane region" description="Helical" evidence="7">
    <location>
        <begin position="111"/>
        <end position="130"/>
    </location>
</feature>
<evidence type="ECO:0000313" key="9">
    <source>
        <dbReference type="EMBL" id="RDV00981.1"/>
    </source>
</evidence>
<evidence type="ECO:0000256" key="3">
    <source>
        <dbReference type="ARBA" id="ARBA00022475"/>
    </source>
</evidence>
<feature type="transmembrane region" description="Helical" evidence="7">
    <location>
        <begin position="297"/>
        <end position="315"/>
    </location>
</feature>
<evidence type="ECO:0000256" key="5">
    <source>
        <dbReference type="ARBA" id="ARBA00022989"/>
    </source>
</evidence>
<dbReference type="PANTHER" id="PTHR43414:SF6">
    <property type="entry name" value="MULTIDRUG RESISTANCE PROTEIN MDTG"/>
    <property type="match status" value="1"/>
</dbReference>
<feature type="transmembrane region" description="Helical" evidence="7">
    <location>
        <begin position="263"/>
        <end position="285"/>
    </location>
</feature>
<feature type="transmembrane region" description="Helical" evidence="7">
    <location>
        <begin position="215"/>
        <end position="243"/>
    </location>
</feature>
<dbReference type="PANTHER" id="PTHR43414">
    <property type="entry name" value="MULTIDRUG RESISTANCE PROTEIN MDTG"/>
    <property type="match status" value="1"/>
</dbReference>
<dbReference type="Gene3D" id="1.20.1720.10">
    <property type="entry name" value="Multidrug resistance protein D"/>
    <property type="match status" value="1"/>
</dbReference>
<dbReference type="GO" id="GO:0022857">
    <property type="term" value="F:transmembrane transporter activity"/>
    <property type="evidence" value="ECO:0007669"/>
    <property type="project" value="InterPro"/>
</dbReference>